<dbReference type="KEGG" id="brh:RBRH_02128"/>
<evidence type="ECO:0000313" key="2">
    <source>
        <dbReference type="Proteomes" id="UP000007437"/>
    </source>
</evidence>
<reference evidence="1 2" key="1">
    <citation type="journal article" date="2011" name="J. Bacteriol.">
        <title>Complete genome sequence of Burkholderia rhizoxinica, an endosymbiont of Rhizopus microsporus.</title>
        <authorList>
            <person name="Lackner G."/>
            <person name="Moebius N."/>
            <person name="Partida-Martinez L."/>
            <person name="Hertweck C."/>
        </authorList>
    </citation>
    <scope>NUCLEOTIDE SEQUENCE [LARGE SCALE GENOMIC DNA]</scope>
    <source>
        <strain evidence="2">DSM 19002 / CIP 109453 / HKI 454</strain>
    </source>
</reference>
<sequence length="32" mass="3303">MIATDVATSSDNSRIASLQPMMAAAAQNVHTV</sequence>
<dbReference type="Proteomes" id="UP000007437">
    <property type="component" value="Chromosome"/>
</dbReference>
<dbReference type="EMBL" id="FR687359">
    <property type="protein sequence ID" value="CBW76114.1"/>
    <property type="molecule type" value="Genomic_DNA"/>
</dbReference>
<evidence type="ECO:0000313" key="1">
    <source>
        <dbReference type="EMBL" id="CBW76114.1"/>
    </source>
</evidence>
<accession>E5ALU3</accession>
<dbReference type="HOGENOM" id="CLU_3388550_0_0_4"/>
<dbReference type="STRING" id="882378.RBRH_02128"/>
<dbReference type="AlphaFoldDB" id="E5ALU3"/>
<proteinExistence type="predicted"/>
<name>E5ALU3_MYCRK</name>
<organism evidence="1 2">
    <name type="scientific">Mycetohabitans rhizoxinica (strain DSM 19002 / CIP 109453 / HKI 454)</name>
    <name type="common">Paraburkholderia rhizoxinica</name>
    <dbReference type="NCBI Taxonomy" id="882378"/>
    <lineage>
        <taxon>Bacteria</taxon>
        <taxon>Pseudomonadati</taxon>
        <taxon>Pseudomonadota</taxon>
        <taxon>Betaproteobacteria</taxon>
        <taxon>Burkholderiales</taxon>
        <taxon>Burkholderiaceae</taxon>
        <taxon>Mycetohabitans</taxon>
    </lineage>
</organism>
<protein>
    <submittedName>
        <fullName evidence="1">Uncharacterized protein</fullName>
    </submittedName>
</protein>
<gene>
    <name evidence="1" type="ordered locus">RBRH_02128</name>
</gene>